<reference evidence="2" key="1">
    <citation type="journal article" date="2003" name="Genome Biol.">
        <title>An integrated gene annotation and transcriptional profiling approach towards the full gene content of the Drosophila genome.</title>
        <authorList>
            <person name="Hild M."/>
            <person name="Beckmann B."/>
            <person name="Haas S.A."/>
            <person name="Koch B."/>
            <person name="Solovyev V."/>
            <person name="Busold C."/>
            <person name="Fellenberg K."/>
            <person name="Boutros M."/>
            <person name="Vingron M."/>
            <person name="Sauer F."/>
            <person name="Hoheisel J.D."/>
            <person name="Paro R."/>
        </authorList>
    </citation>
    <scope>NUCLEOTIDE SEQUENCE</scope>
</reference>
<evidence type="ECO:0000256" key="1">
    <source>
        <dbReference type="SAM" id="MobiDB-lite"/>
    </source>
</evidence>
<protein>
    <submittedName>
        <fullName evidence="2">HDC16566</fullName>
    </submittedName>
</protein>
<organism evidence="2">
    <name type="scientific">Drosophila melanogaster</name>
    <name type="common">Fruit fly</name>
    <dbReference type="NCBI Taxonomy" id="7227"/>
    <lineage>
        <taxon>Eukaryota</taxon>
        <taxon>Metazoa</taxon>
        <taxon>Ecdysozoa</taxon>
        <taxon>Arthropoda</taxon>
        <taxon>Hexapoda</taxon>
        <taxon>Insecta</taxon>
        <taxon>Pterygota</taxon>
        <taxon>Neoptera</taxon>
        <taxon>Endopterygota</taxon>
        <taxon>Diptera</taxon>
        <taxon>Brachycera</taxon>
        <taxon>Muscomorpha</taxon>
        <taxon>Ephydroidea</taxon>
        <taxon>Drosophilidae</taxon>
        <taxon>Drosophila</taxon>
        <taxon>Sophophora</taxon>
    </lineage>
</organism>
<name>Q6IIY1_DROME</name>
<dbReference type="AlphaFoldDB" id="Q6IIY1"/>
<feature type="compositionally biased region" description="Basic and acidic residues" evidence="1">
    <location>
        <begin position="256"/>
        <end position="266"/>
    </location>
</feature>
<dbReference type="EMBL" id="BK002935">
    <property type="protein sequence ID" value="DAA04440.1"/>
    <property type="molecule type" value="Genomic_DNA"/>
</dbReference>
<accession>Q6IIY1</accession>
<evidence type="ECO:0000313" key="2">
    <source>
        <dbReference type="EMBL" id="DAA04440.1"/>
    </source>
</evidence>
<proteinExistence type="predicted"/>
<feature type="region of interest" description="Disordered" evidence="1">
    <location>
        <begin position="232"/>
        <end position="266"/>
    </location>
</feature>
<gene>
    <name evidence="2" type="ORF">HDC16566</name>
</gene>
<sequence>MAMKHFSGTAAKGHMAVYGCMAVTCRHFTAFWAAEWSSEPSGELLCSALSVLLSMATNKQPPKHGWAWCPGMEIAGQREAVAAWHRRQTGVAISLRSSTAHSASSRSQGKPISCNALKYAFGAVGYCLGSSSISIMLFTSIVCRLQSPPSPSSSLHSLEELCKALPSPESLRNIIIILGLTRVAADTDGVRSRTGLCQALPKGFRLLIPQSESQIHMISICFQRYAAGVNNRDSRRKGRSETHPVDFGSLRGPWEPPEKLAELSDF</sequence>